<accession>A0A9W4TVH6</accession>
<dbReference type="SMART" id="SM00668">
    <property type="entry name" value="CTLH"/>
    <property type="match status" value="1"/>
</dbReference>
<evidence type="ECO:0000259" key="2">
    <source>
        <dbReference type="PROSITE" id="PS50897"/>
    </source>
</evidence>
<keyword evidence="4" id="KW-1185">Reference proteome</keyword>
<dbReference type="OrthoDB" id="2415936at2759"/>
<feature type="region of interest" description="Disordered" evidence="1">
    <location>
        <begin position="232"/>
        <end position="251"/>
    </location>
</feature>
<dbReference type="SMART" id="SM00757">
    <property type="entry name" value="CRA"/>
    <property type="match status" value="1"/>
</dbReference>
<protein>
    <recommendedName>
        <fullName evidence="2">CTLH domain-containing protein</fullName>
    </recommendedName>
</protein>
<organism evidence="3 4">
    <name type="scientific">Candida verbasci</name>
    <dbReference type="NCBI Taxonomy" id="1227364"/>
    <lineage>
        <taxon>Eukaryota</taxon>
        <taxon>Fungi</taxon>
        <taxon>Dikarya</taxon>
        <taxon>Ascomycota</taxon>
        <taxon>Saccharomycotina</taxon>
        <taxon>Pichiomycetes</taxon>
        <taxon>Debaryomycetaceae</taxon>
        <taxon>Candida/Lodderomyces clade</taxon>
        <taxon>Candida</taxon>
    </lineage>
</organism>
<dbReference type="PANTHER" id="PTHR12864">
    <property type="entry name" value="RAN BINDING PROTEIN 9-RELATED"/>
    <property type="match status" value="1"/>
</dbReference>
<dbReference type="Proteomes" id="UP001152885">
    <property type="component" value="Unassembled WGS sequence"/>
</dbReference>
<gene>
    <name evidence="3" type="ORF">CANVERA_P3618</name>
</gene>
<dbReference type="InterPro" id="IPR013144">
    <property type="entry name" value="CRA_dom"/>
</dbReference>
<sequence>MNLQQDKNINHLILDYLIQQGHKDAIIQFTNDINMKLVSVNQEEDLLSIDPTDPNFQSKCVEYYSNTANELVESPLFTNKMKLDYKTIKPRKILRDWILSGKIKEAIQAISYCFPTILDSNNLLHFKLLRLNIVEMIRNHRLNEPNQDEREFLDEILTFVRNNLINKVSNSYKLRKELEITMSLLCFKFDPKIKDLQDQKDLPDELKNLFNLSLRSQCFKLVNKAILNLYNEKEDDEEEESSESEETDTVKKEKVYKGPQFIQLDLDKISLDPDSVSDDEEIGYNIDSGISQVEPDEKLKDISDKDDDEITKLTNLSLESNLEKIIKLYILTEERLYDLNLISETRYQSILNK</sequence>
<evidence type="ECO:0000313" key="4">
    <source>
        <dbReference type="Proteomes" id="UP001152885"/>
    </source>
</evidence>
<dbReference type="Pfam" id="PF10607">
    <property type="entry name" value="CTLH"/>
    <property type="match status" value="1"/>
</dbReference>
<dbReference type="PROSITE" id="PS50897">
    <property type="entry name" value="CTLH"/>
    <property type="match status" value="1"/>
</dbReference>
<comment type="caution">
    <text evidence="3">The sequence shown here is derived from an EMBL/GenBank/DDBJ whole genome shotgun (WGS) entry which is preliminary data.</text>
</comment>
<evidence type="ECO:0000313" key="3">
    <source>
        <dbReference type="EMBL" id="CAI5759109.1"/>
    </source>
</evidence>
<dbReference type="AlphaFoldDB" id="A0A9W4TVH6"/>
<feature type="domain" description="CTLH" evidence="2">
    <location>
        <begin position="87"/>
        <end position="144"/>
    </location>
</feature>
<dbReference type="InterPro" id="IPR006595">
    <property type="entry name" value="CTLH_C"/>
</dbReference>
<reference evidence="3" key="1">
    <citation type="submission" date="2022-12" db="EMBL/GenBank/DDBJ databases">
        <authorList>
            <person name="Brejova B."/>
        </authorList>
    </citation>
    <scope>NUCLEOTIDE SEQUENCE</scope>
</reference>
<feature type="compositionally biased region" description="Acidic residues" evidence="1">
    <location>
        <begin position="233"/>
        <end position="247"/>
    </location>
</feature>
<dbReference type="EMBL" id="CANTUO010000004">
    <property type="protein sequence ID" value="CAI5759109.1"/>
    <property type="molecule type" value="Genomic_DNA"/>
</dbReference>
<dbReference type="InterPro" id="IPR050618">
    <property type="entry name" value="Ubq-SigPath_Reg"/>
</dbReference>
<evidence type="ECO:0000256" key="1">
    <source>
        <dbReference type="SAM" id="MobiDB-lite"/>
    </source>
</evidence>
<dbReference type="InterPro" id="IPR024964">
    <property type="entry name" value="CTLH/CRA"/>
</dbReference>
<name>A0A9W4TVH6_9ASCO</name>
<proteinExistence type="predicted"/>